<evidence type="ECO:0000259" key="3">
    <source>
        <dbReference type="SMART" id="SM00645"/>
    </source>
</evidence>
<dbReference type="GO" id="GO:0006508">
    <property type="term" value="P:proteolysis"/>
    <property type="evidence" value="ECO:0007669"/>
    <property type="project" value="InterPro"/>
</dbReference>
<evidence type="ECO:0000313" key="5">
    <source>
        <dbReference type="Proteomes" id="UP001190700"/>
    </source>
</evidence>
<feature type="chain" id="PRO_5041989564" description="Peptidase C1A papain C-terminal domain-containing protein" evidence="2">
    <location>
        <begin position="20"/>
        <end position="362"/>
    </location>
</feature>
<dbReference type="InterPro" id="IPR038765">
    <property type="entry name" value="Papain-like_cys_pep_sf"/>
</dbReference>
<dbReference type="InterPro" id="IPR000668">
    <property type="entry name" value="Peptidase_C1A_C"/>
</dbReference>
<keyword evidence="5" id="KW-1185">Reference proteome</keyword>
<dbReference type="AlphaFoldDB" id="A0AAE0BTJ1"/>
<gene>
    <name evidence="4" type="ORF">CYMTET_47783</name>
</gene>
<reference evidence="4 5" key="1">
    <citation type="journal article" date="2015" name="Genome Biol. Evol.">
        <title>Comparative Genomics of a Bacterivorous Green Alga Reveals Evolutionary Causalities and Consequences of Phago-Mixotrophic Mode of Nutrition.</title>
        <authorList>
            <person name="Burns J.A."/>
            <person name="Paasch A."/>
            <person name="Narechania A."/>
            <person name="Kim E."/>
        </authorList>
    </citation>
    <scope>NUCLEOTIDE SEQUENCE [LARGE SCALE GENOMIC DNA]</scope>
    <source>
        <strain evidence="4 5">PLY_AMNH</strain>
    </source>
</reference>
<dbReference type="InterPro" id="IPR013128">
    <property type="entry name" value="Peptidase_C1A"/>
</dbReference>
<dbReference type="GO" id="GO:0008234">
    <property type="term" value="F:cysteine-type peptidase activity"/>
    <property type="evidence" value="ECO:0007669"/>
    <property type="project" value="InterPro"/>
</dbReference>
<protein>
    <recommendedName>
        <fullName evidence="3">Peptidase C1A papain C-terminal domain-containing protein</fullName>
    </recommendedName>
</protein>
<dbReference type="EMBL" id="LGRX02033151">
    <property type="protein sequence ID" value="KAK3242536.1"/>
    <property type="molecule type" value="Genomic_DNA"/>
</dbReference>
<dbReference type="Gene3D" id="3.90.70.10">
    <property type="entry name" value="Cysteine proteinases"/>
    <property type="match status" value="1"/>
</dbReference>
<evidence type="ECO:0000256" key="1">
    <source>
        <dbReference type="ARBA" id="ARBA00008455"/>
    </source>
</evidence>
<name>A0AAE0BTJ1_9CHLO</name>
<evidence type="ECO:0000256" key="2">
    <source>
        <dbReference type="SAM" id="SignalP"/>
    </source>
</evidence>
<dbReference type="PRINTS" id="PR00705">
    <property type="entry name" value="PAPAIN"/>
</dbReference>
<dbReference type="PROSITE" id="PS00640">
    <property type="entry name" value="THIOL_PROTEASE_ASN"/>
    <property type="match status" value="1"/>
</dbReference>
<evidence type="ECO:0000313" key="4">
    <source>
        <dbReference type="EMBL" id="KAK3242536.1"/>
    </source>
</evidence>
<dbReference type="SMART" id="SM00645">
    <property type="entry name" value="Pept_C1"/>
    <property type="match status" value="1"/>
</dbReference>
<dbReference type="Proteomes" id="UP001190700">
    <property type="component" value="Unassembled WGS sequence"/>
</dbReference>
<feature type="signal peptide" evidence="2">
    <location>
        <begin position="1"/>
        <end position="19"/>
    </location>
</feature>
<dbReference type="InterPro" id="IPR025661">
    <property type="entry name" value="Pept_asp_AS"/>
</dbReference>
<keyword evidence="2" id="KW-0732">Signal</keyword>
<sequence length="362" mass="39577">MKSEFICIMLLASFGLTSGSRGTTNFFESAENFVARAAEAVEDLLEKKPEVPRRPSEVWTREQEDAAGIIRSNYTVGTAPHELLTAEQTYPDEFTWCDKDGVNYCTMSRNQHIPQYCGSCWAHGAVSALADRIKIARGAKGIDINLSVQHILNCGKVGSCHGGSVVGPYAWIHSLSQNDATGGISYETSNPYMACSSESQEGFCPYADWTCKPDNVARTCSTFPPTGFCSKIVEYPKATIAEYGEISGKKAMMAEIFARGPISCGIDAAPILKYQSGVATDLGEQVDHVVSVVGWGNDPKEGGYWIVRNSWGEYWGEMGYIRVKFGAMRLEDDCAWATVATYTAAEMKNQVHCFEDGSNCVN</sequence>
<feature type="domain" description="Peptidase C1A papain C-terminal" evidence="3">
    <location>
        <begin position="90"/>
        <end position="344"/>
    </location>
</feature>
<dbReference type="Pfam" id="PF00112">
    <property type="entry name" value="Peptidase_C1"/>
    <property type="match status" value="1"/>
</dbReference>
<comment type="caution">
    <text evidence="4">The sequence shown here is derived from an EMBL/GenBank/DDBJ whole genome shotgun (WGS) entry which is preliminary data.</text>
</comment>
<comment type="similarity">
    <text evidence="1">Belongs to the peptidase C1 family.</text>
</comment>
<organism evidence="4 5">
    <name type="scientific">Cymbomonas tetramitiformis</name>
    <dbReference type="NCBI Taxonomy" id="36881"/>
    <lineage>
        <taxon>Eukaryota</taxon>
        <taxon>Viridiplantae</taxon>
        <taxon>Chlorophyta</taxon>
        <taxon>Pyramimonadophyceae</taxon>
        <taxon>Pyramimonadales</taxon>
        <taxon>Pyramimonadaceae</taxon>
        <taxon>Cymbomonas</taxon>
    </lineage>
</organism>
<dbReference type="PANTHER" id="PTHR12411">
    <property type="entry name" value="CYSTEINE PROTEASE FAMILY C1-RELATED"/>
    <property type="match status" value="1"/>
</dbReference>
<dbReference type="SUPFAM" id="SSF54001">
    <property type="entry name" value="Cysteine proteinases"/>
    <property type="match status" value="1"/>
</dbReference>
<accession>A0AAE0BTJ1</accession>
<proteinExistence type="inferred from homology"/>